<dbReference type="AlphaFoldDB" id="C0Z9G2"/>
<reference evidence="1 2" key="1">
    <citation type="submission" date="2005-03" db="EMBL/GenBank/DDBJ databases">
        <title>Brevibacillus brevis strain 47, complete genome.</title>
        <authorList>
            <person name="Hosoyama A."/>
            <person name="Yamada R."/>
            <person name="Hongo Y."/>
            <person name="Terui Y."/>
            <person name="Ankai A."/>
            <person name="Masuyama W."/>
            <person name="Sekiguchi M."/>
            <person name="Takeda T."/>
            <person name="Asano K."/>
            <person name="Ohji S."/>
            <person name="Ichikawa N."/>
            <person name="Narita S."/>
            <person name="Aoki N."/>
            <person name="Miura H."/>
            <person name="Matsushita S."/>
            <person name="Sekigawa T."/>
            <person name="Yamagata H."/>
            <person name="Yoshikawa H."/>
            <person name="Udaka S."/>
            <person name="Tanikawa S."/>
            <person name="Fujita N."/>
        </authorList>
    </citation>
    <scope>NUCLEOTIDE SEQUENCE [LARGE SCALE GENOMIC DNA]</scope>
    <source>
        <strain evidence="2">47 / JCM 6285 / NBRC 100599</strain>
    </source>
</reference>
<organism evidence="1 2">
    <name type="scientific">Brevibacillus brevis (strain 47 / JCM 6285 / NBRC 100599)</name>
    <dbReference type="NCBI Taxonomy" id="358681"/>
    <lineage>
        <taxon>Bacteria</taxon>
        <taxon>Bacillati</taxon>
        <taxon>Bacillota</taxon>
        <taxon>Bacilli</taxon>
        <taxon>Bacillales</taxon>
        <taxon>Paenibacillaceae</taxon>
        <taxon>Brevibacillus</taxon>
    </lineage>
</organism>
<accession>C0Z9G2</accession>
<proteinExistence type="predicted"/>
<evidence type="ECO:0000313" key="2">
    <source>
        <dbReference type="Proteomes" id="UP000001877"/>
    </source>
</evidence>
<protein>
    <submittedName>
        <fullName evidence="1">Uncharacterized protein</fullName>
    </submittedName>
</protein>
<dbReference type="STRING" id="358681.BBR47_16550"/>
<dbReference type="Proteomes" id="UP000001877">
    <property type="component" value="Chromosome"/>
</dbReference>
<dbReference type="KEGG" id="bbe:BBR47_16550"/>
<name>C0Z9G2_BREBN</name>
<keyword evidence="2" id="KW-1185">Reference proteome</keyword>
<dbReference type="EMBL" id="AP008955">
    <property type="protein sequence ID" value="BAH42632.1"/>
    <property type="molecule type" value="Genomic_DNA"/>
</dbReference>
<sequence length="32" mass="3818">MWQAYFFCFKIKGPDDVRQVLIRTDLSAAKLR</sequence>
<evidence type="ECO:0000313" key="1">
    <source>
        <dbReference type="EMBL" id="BAH42632.1"/>
    </source>
</evidence>
<gene>
    <name evidence="1" type="ordered locus">BBR47_16550</name>
</gene>
<dbReference type="HOGENOM" id="CLU_3388400_0_0_9"/>